<dbReference type="SMART" id="SM00231">
    <property type="entry name" value="FA58C"/>
    <property type="match status" value="1"/>
</dbReference>
<dbReference type="AlphaFoldDB" id="A0A9W9ZJN7"/>
<dbReference type="Proteomes" id="UP001163046">
    <property type="component" value="Unassembled WGS sequence"/>
</dbReference>
<evidence type="ECO:0000256" key="2">
    <source>
        <dbReference type="SAM" id="SignalP"/>
    </source>
</evidence>
<keyword evidence="5" id="KW-1185">Reference proteome</keyword>
<evidence type="ECO:0000313" key="5">
    <source>
        <dbReference type="Proteomes" id="UP001163046"/>
    </source>
</evidence>
<feature type="chain" id="PRO_5040906453" description="F5/8 type C domain-containing protein" evidence="2">
    <location>
        <begin position="21"/>
        <end position="293"/>
    </location>
</feature>
<protein>
    <recommendedName>
        <fullName evidence="3">F5/8 type C domain-containing protein</fullName>
    </recommendedName>
</protein>
<proteinExistence type="predicted"/>
<keyword evidence="2" id="KW-0732">Signal</keyword>
<gene>
    <name evidence="4" type="ORF">OS493_031485</name>
</gene>
<dbReference type="Pfam" id="PF00754">
    <property type="entry name" value="F5_F8_type_C"/>
    <property type="match status" value="2"/>
</dbReference>
<evidence type="ECO:0000259" key="3">
    <source>
        <dbReference type="PROSITE" id="PS50022"/>
    </source>
</evidence>
<evidence type="ECO:0000256" key="1">
    <source>
        <dbReference type="ARBA" id="ARBA00023157"/>
    </source>
</evidence>
<feature type="domain" description="F5/8 type C" evidence="3">
    <location>
        <begin position="179"/>
        <end position="293"/>
    </location>
</feature>
<dbReference type="PROSITE" id="PS01286">
    <property type="entry name" value="FA58C_2"/>
    <property type="match status" value="1"/>
</dbReference>
<sequence>MSTTAGRIILLLLLSVRIDCDSPLGMEDKRIPDSAIKASTSFGPGEPATNARLGHKAGVWLTRDLDLGEWIQVDLGEITMVTKIATQASYGGFQWVTEYKVSYSFDGGYFKFHRQATNDSFDQVFQGNRDNNSTVINILDPPIVARFIRLHPVKFHGWISLRMELYGCNSGFPTPKPPVCEAGLGLESYAIADKFLTASSRFWSDSLSNAGSGRLHLFAKPPEIDGGWVANHKDRYGSWFQVEFYRGWTKVTRISTQGRQNDDDWVTKYRVSYGYNGIFFMDYQENGEDAKVC</sequence>
<dbReference type="InterPro" id="IPR008979">
    <property type="entry name" value="Galactose-bd-like_sf"/>
</dbReference>
<accession>A0A9W9ZJN7</accession>
<dbReference type="CDD" id="cd00057">
    <property type="entry name" value="FA58C"/>
    <property type="match status" value="1"/>
</dbReference>
<dbReference type="FunFam" id="2.60.120.260:FF:000002">
    <property type="entry name" value="Coagulation factor VIII"/>
    <property type="match status" value="1"/>
</dbReference>
<feature type="signal peptide" evidence="2">
    <location>
        <begin position="1"/>
        <end position="20"/>
    </location>
</feature>
<dbReference type="SUPFAM" id="SSF49785">
    <property type="entry name" value="Galactose-binding domain-like"/>
    <property type="match status" value="2"/>
</dbReference>
<name>A0A9W9ZJN7_9CNID</name>
<evidence type="ECO:0000313" key="4">
    <source>
        <dbReference type="EMBL" id="KAJ7382983.1"/>
    </source>
</evidence>
<dbReference type="EMBL" id="MU825909">
    <property type="protein sequence ID" value="KAJ7382983.1"/>
    <property type="molecule type" value="Genomic_DNA"/>
</dbReference>
<dbReference type="PANTHER" id="PTHR24543:SF325">
    <property type="entry name" value="F5_8 TYPE C DOMAIN-CONTAINING PROTEIN"/>
    <property type="match status" value="1"/>
</dbReference>
<feature type="domain" description="F5/8 type C" evidence="3">
    <location>
        <begin position="20"/>
        <end position="168"/>
    </location>
</feature>
<comment type="caution">
    <text evidence="4">The sequence shown here is derived from an EMBL/GenBank/DDBJ whole genome shotgun (WGS) entry which is preliminary data.</text>
</comment>
<dbReference type="OrthoDB" id="5976912at2759"/>
<dbReference type="Gene3D" id="2.60.120.260">
    <property type="entry name" value="Galactose-binding domain-like"/>
    <property type="match status" value="2"/>
</dbReference>
<dbReference type="PANTHER" id="PTHR24543">
    <property type="entry name" value="MULTICOPPER OXIDASE-RELATED"/>
    <property type="match status" value="1"/>
</dbReference>
<dbReference type="PROSITE" id="PS50022">
    <property type="entry name" value="FA58C_3"/>
    <property type="match status" value="2"/>
</dbReference>
<reference evidence="4" key="1">
    <citation type="submission" date="2023-01" db="EMBL/GenBank/DDBJ databases">
        <title>Genome assembly of the deep-sea coral Lophelia pertusa.</title>
        <authorList>
            <person name="Herrera S."/>
            <person name="Cordes E."/>
        </authorList>
    </citation>
    <scope>NUCLEOTIDE SEQUENCE</scope>
    <source>
        <strain evidence="4">USNM1676648</strain>
        <tissue evidence="4">Polyp</tissue>
    </source>
</reference>
<organism evidence="4 5">
    <name type="scientific">Desmophyllum pertusum</name>
    <dbReference type="NCBI Taxonomy" id="174260"/>
    <lineage>
        <taxon>Eukaryota</taxon>
        <taxon>Metazoa</taxon>
        <taxon>Cnidaria</taxon>
        <taxon>Anthozoa</taxon>
        <taxon>Hexacorallia</taxon>
        <taxon>Scleractinia</taxon>
        <taxon>Caryophylliina</taxon>
        <taxon>Caryophylliidae</taxon>
        <taxon>Desmophyllum</taxon>
    </lineage>
</organism>
<dbReference type="InterPro" id="IPR000421">
    <property type="entry name" value="FA58C"/>
</dbReference>
<keyword evidence="1" id="KW-1015">Disulfide bond</keyword>